<sequence length="433" mass="47514">MNTLSALSLILVLTLVNGLFAMSELAIISARKVRLQQQANDGDAGAQRVLDLASNPTRMLSTIQIVITLIGILIGAFGEATLGNNLEASLTQIPLLATYAPVLATLVVAIGSTYMALIFGELVPKQLGLSYPEPIAIFMAPFLDFLSRMLTPLVAILSISAQTLLTLMGIRPMQEPLVSEEEIKILIQQGTEAGTFAESEQDLVERVFRLGDQRISALMTPRPDIVWLDLDDSPGQNQKEICDHNYSRFPVCQGDLDHVLGIIAAQDLLAQAIRTEPFDLTSHLSPPLYVPENTHALKVLELLRQSGSPMALVVDEYGVIQGLVTFKDILEALIGDIPSVDDEDEPGAVEREDGSWLVDGLLGIDKFQELFDIPEFPDNNRSYHTLAGLIIDHLGHIPHVAERFEWGGLRFEIVDMDGNRVDKVLINRPQLSK</sequence>
<dbReference type="Gene3D" id="3.30.465.10">
    <property type="match status" value="1"/>
</dbReference>
<evidence type="ECO:0000256" key="7">
    <source>
        <dbReference type="ARBA" id="ARBA00023136"/>
    </source>
</evidence>
<keyword evidence="5 9" id="KW-1133">Transmembrane helix</keyword>
<evidence type="ECO:0000256" key="2">
    <source>
        <dbReference type="ARBA" id="ARBA00006337"/>
    </source>
</evidence>
<proteinExistence type="inferred from homology"/>
<dbReference type="PROSITE" id="PS51846">
    <property type="entry name" value="CNNM"/>
    <property type="match status" value="1"/>
</dbReference>
<organism evidence="13 14">
    <name type="scientific">Gloeomargarita lithophora Alchichica-D10</name>
    <dbReference type="NCBI Taxonomy" id="1188229"/>
    <lineage>
        <taxon>Bacteria</taxon>
        <taxon>Bacillati</taxon>
        <taxon>Cyanobacteriota</taxon>
        <taxon>Cyanophyceae</taxon>
        <taxon>Gloeomargaritales</taxon>
        <taxon>Gloeomargaritaceae</taxon>
        <taxon>Gloeomargarita</taxon>
    </lineage>
</organism>
<dbReference type="KEGG" id="glt:GlitD10_2802"/>
<dbReference type="PANTHER" id="PTHR22777">
    <property type="entry name" value="HEMOLYSIN-RELATED"/>
    <property type="match status" value="1"/>
</dbReference>
<keyword evidence="7 9" id="KW-0472">Membrane</keyword>
<dbReference type="InterPro" id="IPR046342">
    <property type="entry name" value="CBS_dom_sf"/>
</dbReference>
<evidence type="ECO:0000256" key="5">
    <source>
        <dbReference type="ARBA" id="ARBA00022989"/>
    </source>
</evidence>
<feature type="domain" description="CBS" evidence="11">
    <location>
        <begin position="219"/>
        <end position="278"/>
    </location>
</feature>
<dbReference type="GO" id="GO:0050660">
    <property type="term" value="F:flavin adenine dinucleotide binding"/>
    <property type="evidence" value="ECO:0007669"/>
    <property type="project" value="InterPro"/>
</dbReference>
<dbReference type="InterPro" id="IPR044751">
    <property type="entry name" value="Ion_transp-like_CBS"/>
</dbReference>
<dbReference type="STRING" id="1188229.GlitD10_2802"/>
<evidence type="ECO:0000313" key="14">
    <source>
        <dbReference type="Proteomes" id="UP000180235"/>
    </source>
</evidence>
<dbReference type="SMART" id="SM01091">
    <property type="entry name" value="CorC_HlyC"/>
    <property type="match status" value="1"/>
</dbReference>
<feature type="transmembrane region" description="Helical" evidence="10">
    <location>
        <begin position="95"/>
        <end position="119"/>
    </location>
</feature>
<dbReference type="AlphaFoldDB" id="A0A1J0AGR8"/>
<dbReference type="Proteomes" id="UP000180235">
    <property type="component" value="Chromosome"/>
</dbReference>
<dbReference type="GO" id="GO:0005886">
    <property type="term" value="C:plasma membrane"/>
    <property type="evidence" value="ECO:0007669"/>
    <property type="project" value="TreeGrafter"/>
</dbReference>
<dbReference type="RefSeq" id="WP_071455481.1">
    <property type="nucleotide sequence ID" value="NZ_CP017675.1"/>
</dbReference>
<dbReference type="PANTHER" id="PTHR22777:SF17">
    <property type="entry name" value="UPF0053 PROTEIN SLL0260"/>
    <property type="match status" value="1"/>
</dbReference>
<comment type="subcellular location">
    <subcellularLocation>
        <location evidence="1">Membrane</location>
        <topology evidence="1">Multi-pass membrane protein</topology>
    </subcellularLocation>
</comment>
<keyword evidence="6 8" id="KW-0129">CBS domain</keyword>
<accession>A0A1J0AGR8</accession>
<dbReference type="SMART" id="SM00116">
    <property type="entry name" value="CBS"/>
    <property type="match status" value="2"/>
</dbReference>
<evidence type="ECO:0000256" key="4">
    <source>
        <dbReference type="ARBA" id="ARBA00022737"/>
    </source>
</evidence>
<keyword evidence="3 9" id="KW-0812">Transmembrane</keyword>
<dbReference type="InterPro" id="IPR002550">
    <property type="entry name" value="CNNM"/>
</dbReference>
<evidence type="ECO:0000256" key="3">
    <source>
        <dbReference type="ARBA" id="ARBA00022692"/>
    </source>
</evidence>
<evidence type="ECO:0000256" key="9">
    <source>
        <dbReference type="PROSITE-ProRule" id="PRU01193"/>
    </source>
</evidence>
<dbReference type="Pfam" id="PF01595">
    <property type="entry name" value="CNNM"/>
    <property type="match status" value="1"/>
</dbReference>
<reference evidence="13 14" key="1">
    <citation type="submission" date="2016-10" db="EMBL/GenBank/DDBJ databases">
        <title>Description of Gloeomargarita lithophora gen. nov., sp. nov., a thylakoid-bearing basal-branching cyanobacterium with intracellular carbonates, and proposal for Gloeomargaritales ord. nov.</title>
        <authorList>
            <person name="Moreira D."/>
            <person name="Tavera R."/>
            <person name="Benzerara K."/>
            <person name="Skouri-Panet F."/>
            <person name="Couradeau E."/>
            <person name="Gerard E."/>
            <person name="Loussert C."/>
            <person name="Novelo E."/>
            <person name="Zivanovic Y."/>
            <person name="Lopez-Garcia P."/>
        </authorList>
    </citation>
    <scope>NUCLEOTIDE SEQUENCE [LARGE SCALE GENOMIC DNA]</scope>
    <source>
        <strain evidence="13 14">D10</strain>
    </source>
</reference>
<dbReference type="OrthoDB" id="9798188at2"/>
<evidence type="ECO:0000259" key="11">
    <source>
        <dbReference type="PROSITE" id="PS51371"/>
    </source>
</evidence>
<evidence type="ECO:0000256" key="1">
    <source>
        <dbReference type="ARBA" id="ARBA00004141"/>
    </source>
</evidence>
<keyword evidence="4" id="KW-0677">Repeat</keyword>
<dbReference type="CDD" id="cd04590">
    <property type="entry name" value="CBS_pair_CorC_HlyC_assoc"/>
    <property type="match status" value="1"/>
</dbReference>
<evidence type="ECO:0000256" key="6">
    <source>
        <dbReference type="ARBA" id="ARBA00023122"/>
    </source>
</evidence>
<feature type="domain" description="CNNM transmembrane" evidence="12">
    <location>
        <begin position="1"/>
        <end position="200"/>
    </location>
</feature>
<dbReference type="SUPFAM" id="SSF56176">
    <property type="entry name" value="FAD-binding/transporter-associated domain-like"/>
    <property type="match status" value="1"/>
</dbReference>
<evidence type="ECO:0000259" key="12">
    <source>
        <dbReference type="PROSITE" id="PS51846"/>
    </source>
</evidence>
<dbReference type="FunFam" id="3.30.465.10:FF:000023">
    <property type="entry name" value="Magnesium and cobalt transporter"/>
    <property type="match status" value="1"/>
</dbReference>
<name>A0A1J0AGR8_9CYAN</name>
<dbReference type="Gene3D" id="3.10.580.10">
    <property type="entry name" value="CBS-domain"/>
    <property type="match status" value="1"/>
</dbReference>
<dbReference type="InterPro" id="IPR005170">
    <property type="entry name" value="Transptr-assoc_dom"/>
</dbReference>
<dbReference type="PROSITE" id="PS51371">
    <property type="entry name" value="CBS"/>
    <property type="match status" value="2"/>
</dbReference>
<dbReference type="Pfam" id="PF03471">
    <property type="entry name" value="CorC_HlyC"/>
    <property type="match status" value="1"/>
</dbReference>
<dbReference type="Pfam" id="PF00571">
    <property type="entry name" value="CBS"/>
    <property type="match status" value="2"/>
</dbReference>
<keyword evidence="14" id="KW-1185">Reference proteome</keyword>
<dbReference type="InterPro" id="IPR000644">
    <property type="entry name" value="CBS_dom"/>
</dbReference>
<comment type="similarity">
    <text evidence="2">Belongs to the UPF0053 family.</text>
</comment>
<gene>
    <name evidence="13" type="primary">tlyC</name>
    <name evidence="13" type="ORF">GlitD10_2802</name>
</gene>
<evidence type="ECO:0000256" key="8">
    <source>
        <dbReference type="PROSITE-ProRule" id="PRU00703"/>
    </source>
</evidence>
<dbReference type="SUPFAM" id="SSF54631">
    <property type="entry name" value="CBS-domain pair"/>
    <property type="match status" value="1"/>
</dbReference>
<evidence type="ECO:0000313" key="13">
    <source>
        <dbReference type="EMBL" id="APB35145.1"/>
    </source>
</evidence>
<protein>
    <submittedName>
        <fullName evidence="13">Hemolysins and related proteins containing CBS domains</fullName>
    </submittedName>
</protein>
<feature type="transmembrane region" description="Helical" evidence="10">
    <location>
        <begin position="62"/>
        <end position="83"/>
    </location>
</feature>
<evidence type="ECO:0000256" key="10">
    <source>
        <dbReference type="SAM" id="Phobius"/>
    </source>
</evidence>
<dbReference type="InterPro" id="IPR036318">
    <property type="entry name" value="FAD-bd_PCMH-like_sf"/>
</dbReference>
<dbReference type="EMBL" id="CP017675">
    <property type="protein sequence ID" value="APB35145.1"/>
    <property type="molecule type" value="Genomic_DNA"/>
</dbReference>
<dbReference type="InterPro" id="IPR016169">
    <property type="entry name" value="FAD-bd_PCMH_sub2"/>
</dbReference>
<feature type="domain" description="CBS" evidence="11">
    <location>
        <begin position="280"/>
        <end position="339"/>
    </location>
</feature>